<dbReference type="InterPro" id="IPR052515">
    <property type="entry name" value="Gfo/Idh/MocA_Oxidoreductase"/>
</dbReference>
<accession>A0A5C4TH74</accession>
<evidence type="ECO:0000259" key="2">
    <source>
        <dbReference type="Pfam" id="PF01408"/>
    </source>
</evidence>
<evidence type="ECO:0000313" key="4">
    <source>
        <dbReference type="EMBL" id="TNJ67927.1"/>
    </source>
</evidence>
<dbReference type="Pfam" id="PF02894">
    <property type="entry name" value="GFO_IDH_MocA_C"/>
    <property type="match status" value="1"/>
</dbReference>
<dbReference type="SUPFAM" id="SSF55347">
    <property type="entry name" value="Glyceraldehyde-3-phosphate dehydrogenase-like, C-terminal domain"/>
    <property type="match status" value="1"/>
</dbReference>
<comment type="similarity">
    <text evidence="1">Belongs to the Gfo/Idh/MocA family.</text>
</comment>
<dbReference type="InterPro" id="IPR004104">
    <property type="entry name" value="Gfo/Idh/MocA-like_OxRdtase_C"/>
</dbReference>
<keyword evidence="5" id="KW-1185">Reference proteome</keyword>
<dbReference type="PANTHER" id="PTHR43249:SF1">
    <property type="entry name" value="D-GLUCOSIDE 3-DEHYDROGENASE"/>
    <property type="match status" value="1"/>
</dbReference>
<protein>
    <submittedName>
        <fullName evidence="4">Gfo/Idh/MocA family oxidoreductase</fullName>
    </submittedName>
</protein>
<dbReference type="AlphaFoldDB" id="A0A5C4TH74"/>
<dbReference type="InterPro" id="IPR036291">
    <property type="entry name" value="NAD(P)-bd_dom_sf"/>
</dbReference>
<dbReference type="InterPro" id="IPR000683">
    <property type="entry name" value="Gfo/Idh/MocA-like_OxRdtase_N"/>
</dbReference>
<dbReference type="OrthoDB" id="9815825at2"/>
<evidence type="ECO:0000313" key="5">
    <source>
        <dbReference type="Proteomes" id="UP000307943"/>
    </source>
</evidence>
<feature type="domain" description="Gfo/Idh/MocA-like oxidoreductase N-terminal" evidence="2">
    <location>
        <begin position="38"/>
        <end position="155"/>
    </location>
</feature>
<dbReference type="Gene3D" id="3.30.360.10">
    <property type="entry name" value="Dihydrodipicolinate Reductase, domain 2"/>
    <property type="match status" value="1"/>
</dbReference>
<organism evidence="4 5">
    <name type="scientific">Paenibacillus hemerocallicola</name>
    <dbReference type="NCBI Taxonomy" id="1172614"/>
    <lineage>
        <taxon>Bacteria</taxon>
        <taxon>Bacillati</taxon>
        <taxon>Bacillota</taxon>
        <taxon>Bacilli</taxon>
        <taxon>Bacillales</taxon>
        <taxon>Paenibacillaceae</taxon>
        <taxon>Paenibacillus</taxon>
    </lineage>
</organism>
<dbReference type="Pfam" id="PF01408">
    <property type="entry name" value="GFO_IDH_MocA"/>
    <property type="match status" value="1"/>
</dbReference>
<evidence type="ECO:0000259" key="3">
    <source>
        <dbReference type="Pfam" id="PF02894"/>
    </source>
</evidence>
<dbReference type="Gene3D" id="3.40.50.720">
    <property type="entry name" value="NAD(P)-binding Rossmann-like Domain"/>
    <property type="match status" value="1"/>
</dbReference>
<proteinExistence type="inferred from homology"/>
<sequence>MQTKRLCVQRLAAGKSSILLVYRYCIYWDEGVEQRMKVRIGVIGVGGQGKSHIDKLLQVENAEVASVYDVNRETAERVAREIGATAANSSDELLDSGRIDAVIICAPQFAREGLEETAAARGIHLMAEKPLGLDLDTVRAKAKVIREAGVIHAAGYCLRYLDTVQRAKKYLESRPAHMIQVHRIGSAKNWPKWMRQQHLSGGNMVAGVTHQIDLVRFLGGEFRQMSAQFNRLPHHSKDPEDTIIDSGAAAFTMESGSIGTIGESVASLFYSNAEVNFIGYDYFLQLSSNGTVMTIVDENGSRTEKAAVNMMYEQSKAFVDAVANNSQELVLSSYTDAVRTMAVTIAATQSAEDQTLFTLQYDDMQP</sequence>
<dbReference type="Proteomes" id="UP000307943">
    <property type="component" value="Unassembled WGS sequence"/>
</dbReference>
<dbReference type="PANTHER" id="PTHR43249">
    <property type="entry name" value="UDP-N-ACETYL-2-AMINO-2-DEOXY-D-GLUCURONATE OXIDASE"/>
    <property type="match status" value="1"/>
</dbReference>
<name>A0A5C4TH74_9BACL</name>
<comment type="caution">
    <text evidence="4">The sequence shown here is derived from an EMBL/GenBank/DDBJ whole genome shotgun (WGS) entry which is preliminary data.</text>
</comment>
<evidence type="ECO:0000256" key="1">
    <source>
        <dbReference type="ARBA" id="ARBA00010928"/>
    </source>
</evidence>
<dbReference type="EMBL" id="VDCQ01000002">
    <property type="protein sequence ID" value="TNJ67927.1"/>
    <property type="molecule type" value="Genomic_DNA"/>
</dbReference>
<gene>
    <name evidence="4" type="ORF">FE784_01925</name>
</gene>
<feature type="domain" description="Gfo/Idh/MocA-like oxidoreductase C-terminal" evidence="3">
    <location>
        <begin position="177"/>
        <end position="354"/>
    </location>
</feature>
<dbReference type="GO" id="GO:0000166">
    <property type="term" value="F:nucleotide binding"/>
    <property type="evidence" value="ECO:0007669"/>
    <property type="project" value="InterPro"/>
</dbReference>
<reference evidence="4 5" key="1">
    <citation type="submission" date="2019-05" db="EMBL/GenBank/DDBJ databases">
        <title>We sequenced the genome of Paenibacillus hemerocallicola KCTC 33185 for further insight into its adaptation and study the phylogeny of Paenibacillus.</title>
        <authorList>
            <person name="Narsing Rao M.P."/>
        </authorList>
    </citation>
    <scope>NUCLEOTIDE SEQUENCE [LARGE SCALE GENOMIC DNA]</scope>
    <source>
        <strain evidence="4 5">KCTC 33185</strain>
    </source>
</reference>
<dbReference type="SUPFAM" id="SSF51735">
    <property type="entry name" value="NAD(P)-binding Rossmann-fold domains"/>
    <property type="match status" value="1"/>
</dbReference>